<evidence type="ECO:0000313" key="2">
    <source>
        <dbReference type="EMBL" id="QGT99004.1"/>
    </source>
</evidence>
<name>A0A6I6DC45_9FIRM</name>
<dbReference type="RefSeq" id="WP_156202942.1">
    <property type="nucleotide sequence ID" value="NZ_CP046457.1"/>
</dbReference>
<dbReference type="KEGG" id="salq:SYNTR_0411"/>
<proteinExistence type="predicted"/>
<gene>
    <name evidence="2" type="ORF">SYNTR_0411</name>
</gene>
<dbReference type="EMBL" id="CP046457">
    <property type="protein sequence ID" value="QGT99004.1"/>
    <property type="molecule type" value="Genomic_DNA"/>
</dbReference>
<dbReference type="PANTHER" id="PTHR32329">
    <property type="entry name" value="BIFUNCTIONAL PROTEIN [INCLUDES 2-HYDROXYACYL-COA DEHYDRATASE (N-TER) AND ITS ACTIVATOR DOMAIN (C_TERM)-RELATED"/>
    <property type="match status" value="1"/>
</dbReference>
<reference evidence="3" key="1">
    <citation type="journal article" date="2019" name="Microbiology">
        <title>Complete Genome Sequence of an Uncultured Bacterium of the Candidate Phylum Bipolaricaulota.</title>
        <authorList>
            <person name="Kadnikov V.V."/>
            <person name="Mardanov A.V."/>
            <person name="Beletsky A.V."/>
            <person name="Frank Y.A."/>
            <person name="Karnachuk O.V."/>
            <person name="Ravin N.V."/>
        </authorList>
    </citation>
    <scope>NUCLEOTIDE SEQUENCE [LARGE SCALE GENOMIC DNA]</scope>
</reference>
<dbReference type="Gene3D" id="3.40.50.11900">
    <property type="match status" value="1"/>
</dbReference>
<sequence>MKVTFPHMGNSYIAIKALLKGLKLEVVVPPPISNKTYELGVKNSPEFACLPLKLNMGNFIEALDQGADTIVMAGGWGPCRFGYYAQVERDILRDLGYDFDIYILESPDSKLTELILQLKDLGQNVSLAEALKALRFAWIKLKAVEQMEKKLEYYLPRSLDKDKTEKIYEKSLKDIDDANNKREINQILKSSIKQIESIECTNDKILKVGLIGEIYTILEPASNVNIVKTLGRLGVEITRSTYLTDWINDHILGGYIKKSNHKNIIKCAKPYVNYWVGGHGRETIGYAVHFAKQKYDGLIQIGPLTCMPEIVAQSILGKVGEEKEIPHMTIYFDEQSGSAGINTRLEAFVDMIQRNDSFVLKEDAKSEILSWS</sequence>
<organism evidence="2 3">
    <name type="scientific">Candidatus Syntrophocurvum alkaliphilum</name>
    <dbReference type="NCBI Taxonomy" id="2293317"/>
    <lineage>
        <taxon>Bacteria</taxon>
        <taxon>Bacillati</taxon>
        <taxon>Bacillota</taxon>
        <taxon>Clostridia</taxon>
        <taxon>Eubacteriales</taxon>
        <taxon>Syntrophomonadaceae</taxon>
        <taxon>Candidatus Syntrophocurvum</taxon>
    </lineage>
</organism>
<feature type="domain" description="DUF2229" evidence="1">
    <location>
        <begin position="8"/>
        <end position="71"/>
    </location>
</feature>
<evidence type="ECO:0000259" key="1">
    <source>
        <dbReference type="Pfam" id="PF09989"/>
    </source>
</evidence>
<accession>A0A6I6DC45</accession>
<dbReference type="PANTHER" id="PTHR32329:SF2">
    <property type="entry name" value="BIFUNCTIONAL PROTEIN [INCLUDES 2-HYDROXYACYL-COA DEHYDRATASE (N-TER) AND ITS ACTIVATOR DOMAIN (C_TERM)"/>
    <property type="match status" value="1"/>
</dbReference>
<dbReference type="Pfam" id="PF09989">
    <property type="entry name" value="DUF2229"/>
    <property type="match status" value="1"/>
</dbReference>
<keyword evidence="3" id="KW-1185">Reference proteome</keyword>
<dbReference type="AlphaFoldDB" id="A0A6I6DC45"/>
<evidence type="ECO:0000313" key="3">
    <source>
        <dbReference type="Proteomes" id="UP000426444"/>
    </source>
</evidence>
<protein>
    <submittedName>
        <fullName evidence="2">Activator of (R)-2-hydroxyglutaryl-CoA dehydratase</fullName>
    </submittedName>
</protein>
<dbReference type="OrthoDB" id="9780120at2"/>
<dbReference type="InterPro" id="IPR018709">
    <property type="entry name" value="CoA_activase_DUF2229"/>
</dbReference>
<dbReference type="InterPro" id="IPR051805">
    <property type="entry name" value="Dehydratase_Activator_Redct"/>
</dbReference>
<dbReference type="Proteomes" id="UP000426444">
    <property type="component" value="Chromosome"/>
</dbReference>